<dbReference type="NCBIfam" id="TIGR00945">
    <property type="entry name" value="tatC"/>
    <property type="match status" value="1"/>
</dbReference>
<accession>A0A7W7BML9</accession>
<dbReference type="AlphaFoldDB" id="A0A7W7BML9"/>
<evidence type="ECO:0000256" key="5">
    <source>
        <dbReference type="ARBA" id="ARBA00023010"/>
    </source>
</evidence>
<organism evidence="8 9">
    <name type="scientific">Microbacterium marinum</name>
    <dbReference type="NCBI Taxonomy" id="421115"/>
    <lineage>
        <taxon>Bacteria</taxon>
        <taxon>Bacillati</taxon>
        <taxon>Actinomycetota</taxon>
        <taxon>Actinomycetes</taxon>
        <taxon>Micrococcales</taxon>
        <taxon>Microbacteriaceae</taxon>
        <taxon>Microbacterium</taxon>
    </lineage>
</organism>
<dbReference type="HAMAP" id="MF_00902">
    <property type="entry name" value="TatC"/>
    <property type="match status" value="1"/>
</dbReference>
<dbReference type="Proteomes" id="UP000573729">
    <property type="component" value="Unassembled WGS sequence"/>
</dbReference>
<dbReference type="InterPro" id="IPR002033">
    <property type="entry name" value="TatC"/>
</dbReference>
<comment type="caution">
    <text evidence="7">Lacks conserved residue(s) required for the propagation of feature annotation.</text>
</comment>
<gene>
    <name evidence="7" type="primary">tatC</name>
    <name evidence="8" type="ORF">BKA24_000094</name>
</gene>
<name>A0A7W7BML9_9MICO</name>
<keyword evidence="7" id="KW-1003">Cell membrane</keyword>
<keyword evidence="9" id="KW-1185">Reference proteome</keyword>
<feature type="transmembrane region" description="Helical" evidence="7">
    <location>
        <begin position="203"/>
        <end position="221"/>
    </location>
</feature>
<keyword evidence="5 7" id="KW-0811">Translocation</keyword>
<feature type="transmembrane region" description="Helical" evidence="7">
    <location>
        <begin position="227"/>
        <end position="246"/>
    </location>
</feature>
<evidence type="ECO:0000256" key="6">
    <source>
        <dbReference type="ARBA" id="ARBA00023136"/>
    </source>
</evidence>
<dbReference type="PRINTS" id="PR01840">
    <property type="entry name" value="TATCFAMILY"/>
</dbReference>
<evidence type="ECO:0000256" key="4">
    <source>
        <dbReference type="ARBA" id="ARBA00022989"/>
    </source>
</evidence>
<sequence>MTAAIAAPSETDRMPRMPWAAHLREARTRGIRAGLALAVAAVLGFVFADPIMDVLRAPIEAVAQTRDASLNYDSVTGAFDLRMKVALFAGIALSSPVWLYELLAFLTPGLTRRERRYTLGFFAAALPLFAAGCATGFVLFPHMVELLTGFAATEDSTILQAATYLDFVMKIVLATGVAFVLPVVLVMLNLLGMLPAATLLRGWRYIVVAIVVFSALVTPAADALSMFLVAVPMSALFGAAIAIAWLHDRRRTVA</sequence>
<evidence type="ECO:0000313" key="9">
    <source>
        <dbReference type="Proteomes" id="UP000573729"/>
    </source>
</evidence>
<evidence type="ECO:0000256" key="2">
    <source>
        <dbReference type="ARBA" id="ARBA00022692"/>
    </source>
</evidence>
<evidence type="ECO:0000313" key="8">
    <source>
        <dbReference type="EMBL" id="MBB4665385.1"/>
    </source>
</evidence>
<keyword evidence="7" id="KW-0813">Transport</keyword>
<comment type="caution">
    <text evidence="8">The sequence shown here is derived from an EMBL/GenBank/DDBJ whole genome shotgun (WGS) entry which is preliminary data.</text>
</comment>
<dbReference type="GO" id="GO:0033281">
    <property type="term" value="C:TAT protein transport complex"/>
    <property type="evidence" value="ECO:0007669"/>
    <property type="project" value="UniProtKB-UniRule"/>
</dbReference>
<evidence type="ECO:0000256" key="3">
    <source>
        <dbReference type="ARBA" id="ARBA00022927"/>
    </source>
</evidence>
<keyword evidence="3 7" id="KW-0653">Protein transport</keyword>
<dbReference type="GO" id="GO:0009977">
    <property type="term" value="F:proton motive force dependent protein transmembrane transporter activity"/>
    <property type="evidence" value="ECO:0007669"/>
    <property type="project" value="TreeGrafter"/>
</dbReference>
<feature type="transmembrane region" description="Helical" evidence="7">
    <location>
        <begin position="167"/>
        <end position="191"/>
    </location>
</feature>
<comment type="function">
    <text evidence="7">Part of the twin-arginine translocation (Tat) system that transports large folded proteins containing a characteristic twin-arginine motif in their signal peptide across membranes. Together with TatB, TatC is part of a receptor directly interacting with Tat signal peptides.</text>
</comment>
<comment type="subunit">
    <text evidence="7">The Tat system comprises two distinct complexes: a TatABC complex, containing multiple copies of TatA, TatB and TatC subunits, and a separate TatA complex, containing only TatA subunits. Substrates initially bind to the TatABC complex, which probably triggers association of the separate TatA complex to form the active translocon.</text>
</comment>
<feature type="transmembrane region" description="Helical" evidence="7">
    <location>
        <begin position="118"/>
        <end position="140"/>
    </location>
</feature>
<reference evidence="8 9" key="1">
    <citation type="submission" date="2020-08" db="EMBL/GenBank/DDBJ databases">
        <title>Sequencing the genomes of 1000 actinobacteria strains.</title>
        <authorList>
            <person name="Klenk H.-P."/>
        </authorList>
    </citation>
    <scope>NUCLEOTIDE SEQUENCE [LARGE SCALE GENOMIC DNA]</scope>
    <source>
        <strain evidence="8 9">DSM 24947</strain>
    </source>
</reference>
<dbReference type="RefSeq" id="WP_343065803.1">
    <property type="nucleotide sequence ID" value="NZ_JACHMD010000001.1"/>
</dbReference>
<keyword evidence="2 7" id="KW-0812">Transmembrane</keyword>
<comment type="similarity">
    <text evidence="7">Belongs to the TatC family.</text>
</comment>
<dbReference type="GO" id="GO:0065002">
    <property type="term" value="P:intracellular protein transmembrane transport"/>
    <property type="evidence" value="ECO:0007669"/>
    <property type="project" value="TreeGrafter"/>
</dbReference>
<dbReference type="GO" id="GO:0043953">
    <property type="term" value="P:protein transport by the Tat complex"/>
    <property type="evidence" value="ECO:0007669"/>
    <property type="project" value="UniProtKB-UniRule"/>
</dbReference>
<protein>
    <recommendedName>
        <fullName evidence="7">Sec-independent protein translocase protein TatC</fullName>
    </recommendedName>
</protein>
<dbReference type="EMBL" id="JACHMD010000001">
    <property type="protein sequence ID" value="MBB4665385.1"/>
    <property type="molecule type" value="Genomic_DNA"/>
</dbReference>
<comment type="subcellular location">
    <subcellularLocation>
        <location evidence="7">Cell membrane</location>
        <topology evidence="7">Multi-pass membrane protein</topology>
    </subcellularLocation>
    <subcellularLocation>
        <location evidence="1">Membrane</location>
        <topology evidence="1">Multi-pass membrane protein</topology>
    </subcellularLocation>
</comment>
<evidence type="ECO:0000256" key="7">
    <source>
        <dbReference type="HAMAP-Rule" id="MF_00902"/>
    </source>
</evidence>
<feature type="transmembrane region" description="Helical" evidence="7">
    <location>
        <begin position="85"/>
        <end position="106"/>
    </location>
</feature>
<keyword evidence="4 7" id="KW-1133">Transmembrane helix</keyword>
<dbReference type="PANTHER" id="PTHR30371">
    <property type="entry name" value="SEC-INDEPENDENT PROTEIN TRANSLOCASE PROTEIN TATC"/>
    <property type="match status" value="1"/>
</dbReference>
<proteinExistence type="inferred from homology"/>
<keyword evidence="6 7" id="KW-0472">Membrane</keyword>
<dbReference type="PANTHER" id="PTHR30371:SF0">
    <property type="entry name" value="SEC-INDEPENDENT PROTEIN TRANSLOCASE PROTEIN TATC, CHLOROPLASTIC-RELATED"/>
    <property type="match status" value="1"/>
</dbReference>
<evidence type="ECO:0000256" key="1">
    <source>
        <dbReference type="ARBA" id="ARBA00004141"/>
    </source>
</evidence>
<dbReference type="Pfam" id="PF00902">
    <property type="entry name" value="TatC"/>
    <property type="match status" value="1"/>
</dbReference>